<reference evidence="4" key="1">
    <citation type="submission" date="2022-06" db="EMBL/GenBank/DDBJ databases">
        <title>Genome public.</title>
        <authorList>
            <person name="Sun Q."/>
        </authorList>
    </citation>
    <scope>NUCLEOTIDE SEQUENCE</scope>
    <source>
        <strain evidence="4">CWNU-1</strain>
    </source>
</reference>
<dbReference type="EMBL" id="JAMQAW010000001">
    <property type="protein sequence ID" value="MCM2386939.1"/>
    <property type="molecule type" value="Genomic_DNA"/>
</dbReference>
<evidence type="ECO:0000256" key="3">
    <source>
        <dbReference type="ARBA" id="ARBA00022691"/>
    </source>
</evidence>
<comment type="caution">
    <text evidence="4">The sequence shown here is derived from an EMBL/GenBank/DDBJ whole genome shotgun (WGS) entry which is preliminary data.</text>
</comment>
<sequence length="248" mass="26731">MSVTSQYRDAWEGFWSEATEEPGAVFWDAEPALTAGMHLARYEPLVDDAGLTMLDLGCGNGTQTRFLADRFPKVMGVDLSAAAIDLAHRQQALNPGKHPTGELVFRRFDAVDEELVALLHAEVGDCNVYMRGVLHQTDPPDRQRLVDSIAVLVGERGRAFVVDLAEAAGAKLGQLAQLPSGPPPKLQPVFRHGLVPGAVTDEEVAEYFTAAGLTVLISGDLPLTTTEYEADGSRIQLPSKWVVIGRGA</sequence>
<keyword evidence="5" id="KW-1185">Reference proteome</keyword>
<dbReference type="GO" id="GO:0008168">
    <property type="term" value="F:methyltransferase activity"/>
    <property type="evidence" value="ECO:0007669"/>
    <property type="project" value="UniProtKB-KW"/>
</dbReference>
<dbReference type="SUPFAM" id="SSF53335">
    <property type="entry name" value="S-adenosyl-L-methionine-dependent methyltransferases"/>
    <property type="match status" value="1"/>
</dbReference>
<dbReference type="InterPro" id="IPR008854">
    <property type="entry name" value="TPMT"/>
</dbReference>
<organism evidence="4 5">
    <name type="scientific">Streptomyces albipurpureus</name>
    <dbReference type="NCBI Taxonomy" id="2897419"/>
    <lineage>
        <taxon>Bacteria</taxon>
        <taxon>Bacillati</taxon>
        <taxon>Actinomycetota</taxon>
        <taxon>Actinomycetes</taxon>
        <taxon>Kitasatosporales</taxon>
        <taxon>Streptomycetaceae</taxon>
        <taxon>Streptomyces</taxon>
    </lineage>
</organism>
<dbReference type="GO" id="GO:0032259">
    <property type="term" value="P:methylation"/>
    <property type="evidence" value="ECO:0007669"/>
    <property type="project" value="UniProtKB-KW"/>
</dbReference>
<evidence type="ECO:0000313" key="5">
    <source>
        <dbReference type="Proteomes" id="UP001431429"/>
    </source>
</evidence>
<keyword evidence="3" id="KW-0949">S-adenosyl-L-methionine</keyword>
<keyword evidence="1 4" id="KW-0489">Methyltransferase</keyword>
<gene>
    <name evidence="4" type="ORF">NBG84_01185</name>
</gene>
<dbReference type="Pfam" id="PF05724">
    <property type="entry name" value="TPMT"/>
    <property type="match status" value="1"/>
</dbReference>
<dbReference type="Gene3D" id="3.40.50.150">
    <property type="entry name" value="Vaccinia Virus protein VP39"/>
    <property type="match status" value="1"/>
</dbReference>
<proteinExistence type="predicted"/>
<dbReference type="RefSeq" id="WP_250917293.1">
    <property type="nucleotide sequence ID" value="NZ_JAMQAW010000001.1"/>
</dbReference>
<evidence type="ECO:0000256" key="2">
    <source>
        <dbReference type="ARBA" id="ARBA00022679"/>
    </source>
</evidence>
<name>A0ABT0UF13_9ACTN</name>
<accession>A0ABT0UF13</accession>
<protein>
    <submittedName>
        <fullName evidence="4">Class I SAM-dependent methyltransferase</fullName>
    </submittedName>
</protein>
<dbReference type="Proteomes" id="UP001431429">
    <property type="component" value="Unassembled WGS sequence"/>
</dbReference>
<dbReference type="CDD" id="cd02440">
    <property type="entry name" value="AdoMet_MTases"/>
    <property type="match status" value="1"/>
</dbReference>
<keyword evidence="2" id="KW-0808">Transferase</keyword>
<evidence type="ECO:0000313" key="4">
    <source>
        <dbReference type="EMBL" id="MCM2386939.1"/>
    </source>
</evidence>
<evidence type="ECO:0000256" key="1">
    <source>
        <dbReference type="ARBA" id="ARBA00022603"/>
    </source>
</evidence>
<dbReference type="InterPro" id="IPR029063">
    <property type="entry name" value="SAM-dependent_MTases_sf"/>
</dbReference>